<feature type="region of interest" description="Disordered" evidence="5">
    <location>
        <begin position="448"/>
        <end position="469"/>
    </location>
</feature>
<dbReference type="Pfam" id="PF15795">
    <property type="entry name" value="Spec3"/>
    <property type="match status" value="1"/>
</dbReference>
<feature type="compositionally biased region" description="Polar residues" evidence="5">
    <location>
        <begin position="405"/>
        <end position="429"/>
    </location>
</feature>
<keyword evidence="2 6" id="KW-0812">Transmembrane</keyword>
<feature type="transmembrane region" description="Helical" evidence="6">
    <location>
        <begin position="718"/>
        <end position="741"/>
    </location>
</feature>
<dbReference type="AlphaFoldDB" id="A0A6L2PIY6"/>
<protein>
    <recommendedName>
        <fullName evidence="9">Protein stum</fullName>
    </recommendedName>
</protein>
<dbReference type="GO" id="GO:0071683">
    <property type="term" value="C:sensory dendrite"/>
    <property type="evidence" value="ECO:0007669"/>
    <property type="project" value="TreeGrafter"/>
</dbReference>
<feature type="compositionally biased region" description="Basic and acidic residues" evidence="5">
    <location>
        <begin position="335"/>
        <end position="346"/>
    </location>
</feature>
<evidence type="ECO:0000256" key="2">
    <source>
        <dbReference type="ARBA" id="ARBA00022692"/>
    </source>
</evidence>
<dbReference type="PANTHER" id="PTHR21676">
    <property type="entry name" value="PROTEIN STUM"/>
    <property type="match status" value="1"/>
</dbReference>
<dbReference type="InParanoid" id="A0A6L2PIY6"/>
<evidence type="ECO:0008006" key="9">
    <source>
        <dbReference type="Google" id="ProtNLM"/>
    </source>
</evidence>
<feature type="region of interest" description="Disordered" evidence="5">
    <location>
        <begin position="30"/>
        <end position="69"/>
    </location>
</feature>
<reference evidence="8" key="1">
    <citation type="submission" date="2020-01" db="EMBL/GenBank/DDBJ databases">
        <title>Draft genome sequence of the Termite Coptotermes fromosanus.</title>
        <authorList>
            <person name="Itakura S."/>
            <person name="Yosikawa Y."/>
            <person name="Umezawa K."/>
        </authorList>
    </citation>
    <scope>NUCLEOTIDE SEQUENCE [LARGE SCALE GENOMIC DNA]</scope>
</reference>
<comment type="caution">
    <text evidence="7">The sequence shown here is derived from an EMBL/GenBank/DDBJ whole genome shotgun (WGS) entry which is preliminary data.</text>
</comment>
<accession>A0A6L2PIY6</accession>
<keyword evidence="3 6" id="KW-1133">Transmembrane helix</keyword>
<feature type="compositionally biased region" description="Low complexity" evidence="5">
    <location>
        <begin position="363"/>
        <end position="398"/>
    </location>
</feature>
<dbReference type="GO" id="GO:0019230">
    <property type="term" value="P:proprioception"/>
    <property type="evidence" value="ECO:0007669"/>
    <property type="project" value="TreeGrafter"/>
</dbReference>
<dbReference type="PANTHER" id="PTHR21676:SF6">
    <property type="entry name" value="PROTEIN STUM"/>
    <property type="match status" value="1"/>
</dbReference>
<feature type="compositionally biased region" description="Polar residues" evidence="5">
    <location>
        <begin position="231"/>
        <end position="245"/>
    </location>
</feature>
<feature type="compositionally biased region" description="Pro residues" evidence="5">
    <location>
        <begin position="51"/>
        <end position="65"/>
    </location>
</feature>
<evidence type="ECO:0000256" key="1">
    <source>
        <dbReference type="ARBA" id="ARBA00004141"/>
    </source>
</evidence>
<feature type="region of interest" description="Disordered" evidence="5">
    <location>
        <begin position="622"/>
        <end position="646"/>
    </location>
</feature>
<gene>
    <name evidence="7" type="ORF">Cfor_04364</name>
</gene>
<feature type="compositionally biased region" description="Polar residues" evidence="5">
    <location>
        <begin position="347"/>
        <end position="362"/>
    </location>
</feature>
<evidence type="ECO:0000256" key="3">
    <source>
        <dbReference type="ARBA" id="ARBA00022989"/>
    </source>
</evidence>
<feature type="compositionally biased region" description="Basic and acidic residues" evidence="5">
    <location>
        <begin position="313"/>
        <end position="327"/>
    </location>
</feature>
<feature type="compositionally biased region" description="Polar residues" evidence="5">
    <location>
        <begin position="135"/>
        <end position="160"/>
    </location>
</feature>
<evidence type="ECO:0000256" key="6">
    <source>
        <dbReference type="SAM" id="Phobius"/>
    </source>
</evidence>
<evidence type="ECO:0000256" key="5">
    <source>
        <dbReference type="SAM" id="MobiDB-lite"/>
    </source>
</evidence>
<evidence type="ECO:0000313" key="7">
    <source>
        <dbReference type="EMBL" id="GFG32384.1"/>
    </source>
</evidence>
<feature type="region of interest" description="Disordered" evidence="5">
    <location>
        <begin position="84"/>
        <end position="431"/>
    </location>
</feature>
<feature type="compositionally biased region" description="Basic and acidic residues" evidence="5">
    <location>
        <begin position="169"/>
        <end position="187"/>
    </location>
</feature>
<dbReference type="Proteomes" id="UP000502823">
    <property type="component" value="Unassembled WGS sequence"/>
</dbReference>
<feature type="compositionally biased region" description="Low complexity" evidence="5">
    <location>
        <begin position="188"/>
        <end position="215"/>
    </location>
</feature>
<evidence type="ECO:0000313" key="8">
    <source>
        <dbReference type="Proteomes" id="UP000502823"/>
    </source>
</evidence>
<name>A0A6L2PIY6_COPFO</name>
<evidence type="ECO:0000256" key="4">
    <source>
        <dbReference type="ARBA" id="ARBA00023136"/>
    </source>
</evidence>
<dbReference type="GO" id="GO:0050954">
    <property type="term" value="P:sensory perception of mechanical stimulus"/>
    <property type="evidence" value="ECO:0007669"/>
    <property type="project" value="TreeGrafter"/>
</dbReference>
<keyword evidence="8" id="KW-1185">Reference proteome</keyword>
<proteinExistence type="predicted"/>
<organism evidence="7 8">
    <name type="scientific">Coptotermes formosanus</name>
    <name type="common">Formosan subterranean termite</name>
    <dbReference type="NCBI Taxonomy" id="36987"/>
    <lineage>
        <taxon>Eukaryota</taxon>
        <taxon>Metazoa</taxon>
        <taxon>Ecdysozoa</taxon>
        <taxon>Arthropoda</taxon>
        <taxon>Hexapoda</taxon>
        <taxon>Insecta</taxon>
        <taxon>Pterygota</taxon>
        <taxon>Neoptera</taxon>
        <taxon>Polyneoptera</taxon>
        <taxon>Dictyoptera</taxon>
        <taxon>Blattodea</taxon>
        <taxon>Blattoidea</taxon>
        <taxon>Termitoidae</taxon>
        <taxon>Rhinotermitidae</taxon>
        <taxon>Coptotermes</taxon>
    </lineage>
</organism>
<dbReference type="EMBL" id="BLKM01000363">
    <property type="protein sequence ID" value="GFG32384.1"/>
    <property type="molecule type" value="Genomic_DNA"/>
</dbReference>
<keyword evidence="4 6" id="KW-0472">Membrane</keyword>
<dbReference type="OrthoDB" id="361532at2759"/>
<dbReference type="GO" id="GO:0016020">
    <property type="term" value="C:membrane"/>
    <property type="evidence" value="ECO:0007669"/>
    <property type="project" value="UniProtKB-SubCell"/>
</dbReference>
<dbReference type="GO" id="GO:0042330">
    <property type="term" value="P:taxis"/>
    <property type="evidence" value="ECO:0007669"/>
    <property type="project" value="TreeGrafter"/>
</dbReference>
<sequence length="789" mass="83915">MQPPGALVRSHQHLSADDFDYEYFDYDRPRRRLQDGTPTGLLTPDSFTVLPPVPPPVPSPPPAPTPYKFISPVRRQKKASFVILTSPESQLPGATRSIRVLSPGENQKLPLPGKSRIPRSQPVSREPSPSRKRSVNQQRRASVSNVKNNSLPTSKPSSPKNGRKTSVKRQRDDSVAKHQVAGEKDAHPSPSRIPRPSAARGRKSPAPSREPSPARKNIKVAPQKKGPSAAVNKQQTLLRKNSNLKPSAGKPPLPPASKGNSAGAEGNKANPNPGTSAKPVVNKSKTSTAAGAEQVKAESKPVVEQKTAVTDSSKPDCESSKNSDKLQVDSSKNSENSHKSPDKRDSVNSSMASVPATNLTPVISSQTDQTITSSTPAHLSTDTPDTSSTLVSTTTAPSLELAKPSTEQDTAGPTMSSSADNKTSATSEKSAADVAVSLESVRSTDSVATVRAASSPHPKKKVTADEVATSETVIKGDPDVESLSPNTQQLQQQDSVPELLVAETSSSVVESVPPTTQSRRGGLLSRLCPSYNKFSICFKKLNCCKCLAGKSIAGSKVGILAGSKAGIMGGSKVSVDEGSRSGLHPSAAGKCGWLRKILCCSRRGGNCCTCCRKKADSEADSSRRRSNATSRMSKKQSRSSSTAVEVDNRPKLDASLVESGSIMRGAIPVLPVPLAWFCLICNIFIPGLGTLSSGLFCLCFGKPRFGPHDDLQSRIGSFVLNLLMGAAQLFTVIFCLVGWGWSIWWGLITLRIARKYRKLKLAAAANAPEDHLAAPITQNHDVERGHPAH</sequence>
<dbReference type="InterPro" id="IPR026673">
    <property type="entry name" value="SPEC3/Stum"/>
</dbReference>
<comment type="subcellular location">
    <subcellularLocation>
        <location evidence="1">Membrane</location>
        <topology evidence="1">Multi-pass membrane protein</topology>
    </subcellularLocation>
</comment>